<protein>
    <submittedName>
        <fullName evidence="2">MarR family winged helix-turn-helix transcriptional regulator</fullName>
    </submittedName>
</protein>
<keyword evidence="3" id="KW-1185">Reference proteome</keyword>
<dbReference type="PANTHER" id="PTHR33164">
    <property type="entry name" value="TRANSCRIPTIONAL REGULATOR, MARR FAMILY"/>
    <property type="match status" value="1"/>
</dbReference>
<evidence type="ECO:0000313" key="3">
    <source>
        <dbReference type="Proteomes" id="UP001596391"/>
    </source>
</evidence>
<dbReference type="InterPro" id="IPR039422">
    <property type="entry name" value="MarR/SlyA-like"/>
</dbReference>
<dbReference type="InterPro" id="IPR000835">
    <property type="entry name" value="HTH_MarR-typ"/>
</dbReference>
<dbReference type="Proteomes" id="UP001596391">
    <property type="component" value="Unassembled WGS sequence"/>
</dbReference>
<dbReference type="InterPro" id="IPR036388">
    <property type="entry name" value="WH-like_DNA-bd_sf"/>
</dbReference>
<gene>
    <name evidence="2" type="ORF">ACFQBQ_17080</name>
</gene>
<dbReference type="Pfam" id="PF12802">
    <property type="entry name" value="MarR_2"/>
    <property type="match status" value="1"/>
</dbReference>
<comment type="caution">
    <text evidence="2">The sequence shown here is derived from an EMBL/GenBank/DDBJ whole genome shotgun (WGS) entry which is preliminary data.</text>
</comment>
<name>A0ABW1ZCV0_9BACT</name>
<proteinExistence type="predicted"/>
<organism evidence="2 3">
    <name type="scientific">Granulicella cerasi</name>
    <dbReference type="NCBI Taxonomy" id="741063"/>
    <lineage>
        <taxon>Bacteria</taxon>
        <taxon>Pseudomonadati</taxon>
        <taxon>Acidobacteriota</taxon>
        <taxon>Terriglobia</taxon>
        <taxon>Terriglobales</taxon>
        <taxon>Acidobacteriaceae</taxon>
        <taxon>Granulicella</taxon>
    </lineage>
</organism>
<evidence type="ECO:0000259" key="1">
    <source>
        <dbReference type="PROSITE" id="PS50995"/>
    </source>
</evidence>
<dbReference type="SMART" id="SM00347">
    <property type="entry name" value="HTH_MARR"/>
    <property type="match status" value="1"/>
</dbReference>
<dbReference type="PROSITE" id="PS50995">
    <property type="entry name" value="HTH_MARR_2"/>
    <property type="match status" value="1"/>
</dbReference>
<dbReference type="PANTHER" id="PTHR33164:SF43">
    <property type="entry name" value="HTH-TYPE TRANSCRIPTIONAL REPRESSOR YETL"/>
    <property type="match status" value="1"/>
</dbReference>
<dbReference type="InterPro" id="IPR036390">
    <property type="entry name" value="WH_DNA-bd_sf"/>
</dbReference>
<feature type="domain" description="HTH marR-type" evidence="1">
    <location>
        <begin position="14"/>
        <end position="147"/>
    </location>
</feature>
<dbReference type="SUPFAM" id="SSF46785">
    <property type="entry name" value="Winged helix' DNA-binding domain"/>
    <property type="match status" value="1"/>
</dbReference>
<dbReference type="EMBL" id="JBHSWI010000001">
    <property type="protein sequence ID" value="MFC6647252.1"/>
    <property type="molecule type" value="Genomic_DNA"/>
</dbReference>
<reference evidence="3" key="1">
    <citation type="journal article" date="2019" name="Int. J. Syst. Evol. Microbiol.">
        <title>The Global Catalogue of Microorganisms (GCM) 10K type strain sequencing project: providing services to taxonomists for standard genome sequencing and annotation.</title>
        <authorList>
            <consortium name="The Broad Institute Genomics Platform"/>
            <consortium name="The Broad Institute Genome Sequencing Center for Infectious Disease"/>
            <person name="Wu L."/>
            <person name="Ma J."/>
        </authorList>
    </citation>
    <scope>NUCLEOTIDE SEQUENCE [LARGE SCALE GENOMIC DNA]</scope>
    <source>
        <strain evidence="3">CGMCC 1.16026</strain>
    </source>
</reference>
<dbReference type="RefSeq" id="WP_263370840.1">
    <property type="nucleotide sequence ID" value="NZ_JAGSYD010000002.1"/>
</dbReference>
<evidence type="ECO:0000313" key="2">
    <source>
        <dbReference type="EMBL" id="MFC6647252.1"/>
    </source>
</evidence>
<sequence length="147" mass="16874">MTLDPSTTTPSEQFPEYLNDLASFRYTLRKFLAFSEVASERAGIQAQQYQLMQVIASIPPEQHTSISYLSERMVLRHNSTVELVDRAERAGLVERRNDARDLRRSLVVLTPKGSQILRTLVKEHTEELKRYGSELLNSLQHVMEAVK</sequence>
<dbReference type="Gene3D" id="1.10.10.10">
    <property type="entry name" value="Winged helix-like DNA-binding domain superfamily/Winged helix DNA-binding domain"/>
    <property type="match status" value="1"/>
</dbReference>
<accession>A0ABW1ZCV0</accession>